<accession>A0A0C9WF67</accession>
<dbReference type="Proteomes" id="UP000053820">
    <property type="component" value="Unassembled WGS sequence"/>
</dbReference>
<sequence length="212" mass="23796">MSTPPVAEIIRFPPKESYLESPKETLKGFFEILASVDGFVSAHHGLQLEESLDGEERGFIIILWETIEHHHALQKDTEKYPKLRAALRNAADDRTMFHVFPEKDPSSGFPANALEIAVLTLKEGHSREDIRVAMDDLTAQKTPGLVGEPTWGLVHEEKDKVLMFVGWSSKEAHMNARNFATEAIQGAIAKINEHVQGVDMKHTKLERYSPST</sequence>
<dbReference type="Gene3D" id="3.30.70.100">
    <property type="match status" value="2"/>
</dbReference>
<dbReference type="HOGENOM" id="CLU_081631_3_2_1"/>
<dbReference type="EMBL" id="KN839848">
    <property type="protein sequence ID" value="KIJ63957.1"/>
    <property type="molecule type" value="Genomic_DNA"/>
</dbReference>
<organism evidence="1 2">
    <name type="scientific">Hydnomerulius pinastri MD-312</name>
    <dbReference type="NCBI Taxonomy" id="994086"/>
    <lineage>
        <taxon>Eukaryota</taxon>
        <taxon>Fungi</taxon>
        <taxon>Dikarya</taxon>
        <taxon>Basidiomycota</taxon>
        <taxon>Agaricomycotina</taxon>
        <taxon>Agaricomycetes</taxon>
        <taxon>Agaricomycetidae</taxon>
        <taxon>Boletales</taxon>
        <taxon>Boletales incertae sedis</taxon>
        <taxon>Leucogyrophana</taxon>
    </lineage>
</organism>
<evidence type="ECO:0000313" key="2">
    <source>
        <dbReference type="Proteomes" id="UP000053820"/>
    </source>
</evidence>
<dbReference type="OrthoDB" id="3830579at2759"/>
<dbReference type="InterPro" id="IPR011008">
    <property type="entry name" value="Dimeric_a/b-barrel"/>
</dbReference>
<evidence type="ECO:0000313" key="1">
    <source>
        <dbReference type="EMBL" id="KIJ63957.1"/>
    </source>
</evidence>
<dbReference type="AlphaFoldDB" id="A0A0C9WF67"/>
<evidence type="ECO:0008006" key="3">
    <source>
        <dbReference type="Google" id="ProtNLM"/>
    </source>
</evidence>
<dbReference type="SUPFAM" id="SSF54909">
    <property type="entry name" value="Dimeric alpha+beta barrel"/>
    <property type="match status" value="1"/>
</dbReference>
<gene>
    <name evidence="1" type="ORF">HYDPIDRAFT_168079</name>
</gene>
<proteinExistence type="predicted"/>
<name>A0A0C9WF67_9AGAM</name>
<keyword evidence="2" id="KW-1185">Reference proteome</keyword>
<protein>
    <recommendedName>
        <fullName evidence="3">ABM domain-containing protein</fullName>
    </recommendedName>
</protein>
<reference evidence="1 2" key="1">
    <citation type="submission" date="2014-04" db="EMBL/GenBank/DDBJ databases">
        <title>Evolutionary Origins and Diversification of the Mycorrhizal Mutualists.</title>
        <authorList>
            <consortium name="DOE Joint Genome Institute"/>
            <consortium name="Mycorrhizal Genomics Consortium"/>
            <person name="Kohler A."/>
            <person name="Kuo A."/>
            <person name="Nagy L.G."/>
            <person name="Floudas D."/>
            <person name="Copeland A."/>
            <person name="Barry K.W."/>
            <person name="Cichocki N."/>
            <person name="Veneault-Fourrey C."/>
            <person name="LaButti K."/>
            <person name="Lindquist E.A."/>
            <person name="Lipzen A."/>
            <person name="Lundell T."/>
            <person name="Morin E."/>
            <person name="Murat C."/>
            <person name="Riley R."/>
            <person name="Ohm R."/>
            <person name="Sun H."/>
            <person name="Tunlid A."/>
            <person name="Henrissat B."/>
            <person name="Grigoriev I.V."/>
            <person name="Hibbett D.S."/>
            <person name="Martin F."/>
        </authorList>
    </citation>
    <scope>NUCLEOTIDE SEQUENCE [LARGE SCALE GENOMIC DNA]</scope>
    <source>
        <strain evidence="1 2">MD-312</strain>
    </source>
</reference>